<evidence type="ECO:0000313" key="3">
    <source>
        <dbReference type="Proteomes" id="UP001273350"/>
    </source>
</evidence>
<sequence>MKLFYHKITNWEYWPFQVIYIPIYFLWGFYAIKARSVFFFSASNPNIRNGGFIMDSKKQIYDLLPNRYYPKTMLVKENTDLEKIVAEVVEKGIYFPFIAKPDIGLRGSGVKKIYTVSELKKYVEKANFDFLLQDLILFENEVGIFYVRHPDEKEGKITGIVSKEFLIVIGDGVSTIEDLIRQTPRFELQLEALQEEYGDLLQHTLANGESLNLVPFGNHARGAKFLDGSHWITPQLTETMNKICAEIPEFYFGRFDIMYNTFEELERGENFQIVELNGAASEPTHIYDPKHSIWFAWKELARHITYMYEISAANHKRGFDYLPHKDGMEQYRLHQVQNSKILNF</sequence>
<dbReference type="RefSeq" id="WP_047774511.1">
    <property type="nucleotide sequence ID" value="NZ_CP087134.1"/>
</dbReference>
<keyword evidence="1" id="KW-0472">Membrane</keyword>
<evidence type="ECO:0000313" key="2">
    <source>
        <dbReference type="EMBL" id="MDX6190241.1"/>
    </source>
</evidence>
<protein>
    <submittedName>
        <fullName evidence="2">D-alanine--D-alanine ligase</fullName>
    </submittedName>
</protein>
<reference evidence="2 3" key="1">
    <citation type="submission" date="2023-11" db="EMBL/GenBank/DDBJ databases">
        <title>Unpublished Manusciprt.</title>
        <authorList>
            <person name="Saticioglu I.B."/>
            <person name="Ay H."/>
            <person name="Ajmi N."/>
            <person name="Altun S."/>
            <person name="Duman M."/>
        </authorList>
    </citation>
    <scope>NUCLEOTIDE SEQUENCE [LARGE SCALE GENOMIC DNA]</scope>
    <source>
        <strain evidence="2 3">Fl-318</strain>
    </source>
</reference>
<keyword evidence="1" id="KW-0812">Transmembrane</keyword>
<name>A0ABU4RD82_9FLAO</name>
<gene>
    <name evidence="2" type="ORF">SGQ83_12840</name>
</gene>
<dbReference type="SUPFAM" id="SSF56059">
    <property type="entry name" value="Glutathione synthetase ATP-binding domain-like"/>
    <property type="match status" value="1"/>
</dbReference>
<evidence type="ECO:0000256" key="1">
    <source>
        <dbReference type="SAM" id="Phobius"/>
    </source>
</evidence>
<comment type="caution">
    <text evidence="2">The sequence shown here is derived from an EMBL/GenBank/DDBJ whole genome shotgun (WGS) entry which is preliminary data.</text>
</comment>
<keyword evidence="3" id="KW-1185">Reference proteome</keyword>
<dbReference type="EMBL" id="JAWXVI010000006">
    <property type="protein sequence ID" value="MDX6190241.1"/>
    <property type="molecule type" value="Genomic_DNA"/>
</dbReference>
<keyword evidence="2" id="KW-0436">Ligase</keyword>
<proteinExistence type="predicted"/>
<dbReference type="GO" id="GO:0016874">
    <property type="term" value="F:ligase activity"/>
    <property type="evidence" value="ECO:0007669"/>
    <property type="project" value="UniProtKB-KW"/>
</dbReference>
<accession>A0ABU4RD82</accession>
<dbReference type="Proteomes" id="UP001273350">
    <property type="component" value="Unassembled WGS sequence"/>
</dbReference>
<keyword evidence="1" id="KW-1133">Transmembrane helix</keyword>
<organism evidence="2 3">
    <name type="scientific">Flavobacterium cupriresistens</name>
    <dbReference type="NCBI Taxonomy" id="2893885"/>
    <lineage>
        <taxon>Bacteria</taxon>
        <taxon>Pseudomonadati</taxon>
        <taxon>Bacteroidota</taxon>
        <taxon>Flavobacteriia</taxon>
        <taxon>Flavobacteriales</taxon>
        <taxon>Flavobacteriaceae</taxon>
        <taxon>Flavobacterium</taxon>
    </lineage>
</organism>
<feature type="transmembrane region" description="Helical" evidence="1">
    <location>
        <begin position="13"/>
        <end position="32"/>
    </location>
</feature>